<dbReference type="HOGENOM" id="CLU_2831500_0_0_1"/>
<reference evidence="1 2" key="1">
    <citation type="submission" date="2014-04" db="EMBL/GenBank/DDBJ databases">
        <title>Evolutionary Origins and Diversification of the Mycorrhizal Mutualists.</title>
        <authorList>
            <consortium name="DOE Joint Genome Institute"/>
            <consortium name="Mycorrhizal Genomics Consortium"/>
            <person name="Kohler A."/>
            <person name="Kuo A."/>
            <person name="Nagy L.G."/>
            <person name="Floudas D."/>
            <person name="Copeland A."/>
            <person name="Barry K.W."/>
            <person name="Cichocki N."/>
            <person name="Veneault-Fourrey C."/>
            <person name="LaButti K."/>
            <person name="Lindquist E.A."/>
            <person name="Lipzen A."/>
            <person name="Lundell T."/>
            <person name="Morin E."/>
            <person name="Murat C."/>
            <person name="Riley R."/>
            <person name="Ohm R."/>
            <person name="Sun H."/>
            <person name="Tunlid A."/>
            <person name="Henrissat B."/>
            <person name="Grigoriev I.V."/>
            <person name="Hibbett D.S."/>
            <person name="Martin F."/>
        </authorList>
    </citation>
    <scope>NUCLEOTIDE SEQUENCE [LARGE SCALE GENOMIC DNA]</scope>
    <source>
        <strain evidence="1 2">MD-312</strain>
    </source>
</reference>
<proteinExistence type="predicted"/>
<dbReference type="EMBL" id="KN839875">
    <property type="protein sequence ID" value="KIJ60170.1"/>
    <property type="molecule type" value="Genomic_DNA"/>
</dbReference>
<accession>A0A0C9VR15</accession>
<protein>
    <submittedName>
        <fullName evidence="1">Uncharacterized protein</fullName>
    </submittedName>
</protein>
<sequence>MTDLYNQNSAAALCIAALRFCCLPVFWINAVQGASGRTSQQIRLSQGKTRCDFALAVFPRAIDAST</sequence>
<dbReference type="Proteomes" id="UP000053820">
    <property type="component" value="Unassembled WGS sequence"/>
</dbReference>
<gene>
    <name evidence="1" type="ORF">HYDPIDRAFT_117425</name>
</gene>
<name>A0A0C9VR15_9AGAM</name>
<keyword evidence="2" id="KW-1185">Reference proteome</keyword>
<evidence type="ECO:0000313" key="1">
    <source>
        <dbReference type="EMBL" id="KIJ60170.1"/>
    </source>
</evidence>
<organism evidence="1 2">
    <name type="scientific">Hydnomerulius pinastri MD-312</name>
    <dbReference type="NCBI Taxonomy" id="994086"/>
    <lineage>
        <taxon>Eukaryota</taxon>
        <taxon>Fungi</taxon>
        <taxon>Dikarya</taxon>
        <taxon>Basidiomycota</taxon>
        <taxon>Agaricomycotina</taxon>
        <taxon>Agaricomycetes</taxon>
        <taxon>Agaricomycetidae</taxon>
        <taxon>Boletales</taxon>
        <taxon>Boletales incertae sedis</taxon>
        <taxon>Leucogyrophana</taxon>
    </lineage>
</organism>
<dbReference type="AlphaFoldDB" id="A0A0C9VR15"/>
<evidence type="ECO:0000313" key="2">
    <source>
        <dbReference type="Proteomes" id="UP000053820"/>
    </source>
</evidence>